<gene>
    <name evidence="2" type="ORF">T552_00698</name>
</gene>
<keyword evidence="3" id="KW-1185">Reference proteome</keyword>
<name>A0A0W4ZPA0_PNEC8</name>
<evidence type="ECO:0000313" key="3">
    <source>
        <dbReference type="Proteomes" id="UP000054454"/>
    </source>
</evidence>
<evidence type="ECO:0000313" key="2">
    <source>
        <dbReference type="EMBL" id="KTW30220.1"/>
    </source>
</evidence>
<feature type="coiled-coil region" evidence="1">
    <location>
        <begin position="97"/>
        <end position="124"/>
    </location>
</feature>
<protein>
    <submittedName>
        <fullName evidence="2">Uncharacterized protein</fullName>
    </submittedName>
</protein>
<accession>A0A0W4ZPA0</accession>
<organism evidence="2 3">
    <name type="scientific">Pneumocystis carinii (strain B80)</name>
    <name type="common">Rat pneumocystis pneumonia agent</name>
    <name type="synonym">Pneumocystis carinii f. sp. carinii</name>
    <dbReference type="NCBI Taxonomy" id="1408658"/>
    <lineage>
        <taxon>Eukaryota</taxon>
        <taxon>Fungi</taxon>
        <taxon>Dikarya</taxon>
        <taxon>Ascomycota</taxon>
        <taxon>Taphrinomycotina</taxon>
        <taxon>Pneumocystomycetes</taxon>
        <taxon>Pneumocystaceae</taxon>
        <taxon>Pneumocystis</taxon>
    </lineage>
</organism>
<dbReference type="OrthoDB" id="10484634at2759"/>
<feature type="coiled-coil region" evidence="1">
    <location>
        <begin position="37"/>
        <end position="64"/>
    </location>
</feature>
<dbReference type="AlphaFoldDB" id="A0A0W4ZPA0"/>
<dbReference type="GeneID" id="28935505"/>
<comment type="caution">
    <text evidence="2">The sequence shown here is derived from an EMBL/GenBank/DDBJ whole genome shotgun (WGS) entry which is preliminary data.</text>
</comment>
<proteinExistence type="predicted"/>
<reference evidence="3" key="1">
    <citation type="journal article" date="2016" name="Nat. Commun.">
        <title>Genome analysis of three Pneumocystis species reveals adaptation mechanisms to life exclusively in mammalian hosts.</title>
        <authorList>
            <person name="Ma L."/>
            <person name="Chen Z."/>
            <person name="Huang D.W."/>
            <person name="Kutty G."/>
            <person name="Ishihara M."/>
            <person name="Wang H."/>
            <person name="Abouelleil A."/>
            <person name="Bishop L."/>
            <person name="Davey E."/>
            <person name="Deng R."/>
            <person name="Deng X."/>
            <person name="Fan L."/>
            <person name="Fantoni G."/>
            <person name="Fitzgerald M."/>
            <person name="Gogineni E."/>
            <person name="Goldberg J.M."/>
            <person name="Handley G."/>
            <person name="Hu X."/>
            <person name="Huber C."/>
            <person name="Jiao X."/>
            <person name="Jones K."/>
            <person name="Levin J.Z."/>
            <person name="Liu Y."/>
            <person name="Macdonald P."/>
            <person name="Melnikov A."/>
            <person name="Raley C."/>
            <person name="Sassi M."/>
            <person name="Sherman B.T."/>
            <person name="Song X."/>
            <person name="Sykes S."/>
            <person name="Tran B."/>
            <person name="Walsh L."/>
            <person name="Xia Y."/>
            <person name="Yang J."/>
            <person name="Young S."/>
            <person name="Zeng Q."/>
            <person name="Zheng X."/>
            <person name="Stephens R."/>
            <person name="Nusbaum C."/>
            <person name="Birren B.W."/>
            <person name="Azadi P."/>
            <person name="Lempicki R.A."/>
            <person name="Cuomo C.A."/>
            <person name="Kovacs J.A."/>
        </authorList>
    </citation>
    <scope>NUCLEOTIDE SEQUENCE [LARGE SCALE GENOMIC DNA]</scope>
    <source>
        <strain evidence="3">B80</strain>
    </source>
</reference>
<dbReference type="EMBL" id="LFVZ01000003">
    <property type="protein sequence ID" value="KTW30220.1"/>
    <property type="molecule type" value="Genomic_DNA"/>
</dbReference>
<dbReference type="RefSeq" id="XP_018227011.1">
    <property type="nucleotide sequence ID" value="XM_018369303.1"/>
</dbReference>
<sequence length="141" mass="17129">MNKNSKSQEKLLYKLNEYLLKFQKTFKTKLNENFVLNNEILRLENYLLEEIENLKEELDKIQQNKCILDLPISEIEDKLYQEIIHRRKIEHDMICLSVFEENDIENLKIEKEEFEKMIEKKEKDALEEFKDKLSKIVTSTE</sequence>
<keyword evidence="1" id="KW-0175">Coiled coil</keyword>
<evidence type="ECO:0000256" key="1">
    <source>
        <dbReference type="SAM" id="Coils"/>
    </source>
</evidence>
<dbReference type="VEuPathDB" id="FungiDB:T552_00698"/>
<dbReference type="Proteomes" id="UP000054454">
    <property type="component" value="Unassembled WGS sequence"/>
</dbReference>